<dbReference type="InterPro" id="IPR032384">
    <property type="entry name" value="Kif23_Arf-bd"/>
</dbReference>
<dbReference type="AlphaFoldDB" id="J9EEZ5"/>
<dbReference type="GO" id="GO:0005524">
    <property type="term" value="F:ATP binding"/>
    <property type="evidence" value="ECO:0007669"/>
    <property type="project" value="UniProtKB-KW"/>
</dbReference>
<dbReference type="GO" id="GO:0003777">
    <property type="term" value="F:microtubule motor activity"/>
    <property type="evidence" value="ECO:0007669"/>
    <property type="project" value="InterPro"/>
</dbReference>
<keyword evidence="7" id="KW-0175">Coiled coil</keyword>
<feature type="non-terminal residue" evidence="9">
    <location>
        <position position="1"/>
    </location>
</feature>
<proteinExistence type="inferred from homology"/>
<dbReference type="PANTHER" id="PTHR24115:SF600">
    <property type="entry name" value="KINESIN-LIKE PROTEIN KIF23"/>
    <property type="match status" value="1"/>
</dbReference>
<feature type="domain" description="Kinesin motor" evidence="8">
    <location>
        <begin position="1"/>
        <end position="290"/>
    </location>
</feature>
<keyword evidence="6" id="KW-0505">Motor protein</keyword>
<evidence type="ECO:0000256" key="6">
    <source>
        <dbReference type="RuleBase" id="RU000394"/>
    </source>
</evidence>
<keyword evidence="4" id="KW-0206">Cytoskeleton</keyword>
<keyword evidence="2 6" id="KW-0547">Nucleotide-binding</keyword>
<accession>J9EEZ5</accession>
<dbReference type="PROSITE" id="PS50067">
    <property type="entry name" value="KINESIN_MOTOR_2"/>
    <property type="match status" value="1"/>
</dbReference>
<dbReference type="InterPro" id="IPR038105">
    <property type="entry name" value="Kif23_Arf-bd_sf"/>
</dbReference>
<dbReference type="GO" id="GO:0016887">
    <property type="term" value="F:ATP hydrolysis activity"/>
    <property type="evidence" value="ECO:0007669"/>
    <property type="project" value="TreeGrafter"/>
</dbReference>
<dbReference type="GO" id="GO:0008017">
    <property type="term" value="F:microtubule binding"/>
    <property type="evidence" value="ECO:0007669"/>
    <property type="project" value="InterPro"/>
</dbReference>
<protein>
    <recommendedName>
        <fullName evidence="6">Kinesin-like protein</fullName>
    </recommendedName>
</protein>
<keyword evidence="3 6" id="KW-0067">ATP-binding</keyword>
<sequence>EESIGILPRTLDVIFNSLINRVDKCVFKPDGRNALARRRLELERSDIGVELANRYVERRRVSGANPDLACAVFVSYIEIYNEVCYDLLEEPLLKADGTRTLSGKDIKLGANNMFYVGNTTEVEVDSSDEALEQFYRGQERRRVGDTLLNKQSSRSHSIFNIRVVMASCLPNTCYPDADPTKIHVSQLSLVDLAGSERTKRTGNEGARLIESGKINQGLSVLRQCFEKLRDNQLRDKAVAVSYRESKITHLFKNFFEGTGKVRMIICLNPKPEDFSENQGVLNFAQLSKDIAVSEGNEIMPPSESGFPVSRRDFLKWLNELGPIHASKKTVLSFPSPPPFTVSGSADAESIARLRDYYQHSAQEYSSLHAIFERRAAEMEQHLQRALCTVDLQEVRIQQLEAERDETERLLSTLTYKMKQMRHENLNLRQRLERCESEENEKLNQEEEHRRRERLYQEQLRKKEKTLHQVREICERPLVSSTRRFKSIENIHNTVTVDGGDLISDAKTAPNEELSTPHRVALARQKWEARTANQNATKTRTGYYNARFHRRSKSANSRVIDHQPRNRIPEGTILQPRMPKFSKTRNKLSAEELKKCSDYVLTHQEVDKEGHLTTQVVKGECIPTAGGGTAVRFNDVERLSHESPKKF</sequence>
<dbReference type="PANTHER" id="PTHR24115">
    <property type="entry name" value="KINESIN-RELATED"/>
    <property type="match status" value="1"/>
</dbReference>
<comment type="caution">
    <text evidence="5">Lacks conserved residue(s) required for the propagation of feature annotation.</text>
</comment>
<dbReference type="InterPro" id="IPR027640">
    <property type="entry name" value="Kinesin-like_fam"/>
</dbReference>
<evidence type="ECO:0000259" key="8">
    <source>
        <dbReference type="PROSITE" id="PS50067"/>
    </source>
</evidence>
<evidence type="ECO:0000256" key="3">
    <source>
        <dbReference type="ARBA" id="ARBA00022840"/>
    </source>
</evidence>
<evidence type="ECO:0000256" key="4">
    <source>
        <dbReference type="ARBA" id="ARBA00023212"/>
    </source>
</evidence>
<evidence type="ECO:0000313" key="9">
    <source>
        <dbReference type="EMBL" id="EJW80743.1"/>
    </source>
</evidence>
<evidence type="ECO:0000313" key="10">
    <source>
        <dbReference type="Proteomes" id="UP000004810"/>
    </source>
</evidence>
<dbReference type="GO" id="GO:0051256">
    <property type="term" value="P:mitotic spindle midzone assembly"/>
    <property type="evidence" value="ECO:0007669"/>
    <property type="project" value="TreeGrafter"/>
</dbReference>
<comment type="subcellular location">
    <subcellularLocation>
        <location evidence="1">Cytoplasm</location>
        <location evidence="1">Cytoskeleton</location>
    </subcellularLocation>
</comment>
<dbReference type="GO" id="GO:0007018">
    <property type="term" value="P:microtubule-based movement"/>
    <property type="evidence" value="ECO:0007669"/>
    <property type="project" value="InterPro"/>
</dbReference>
<keyword evidence="4" id="KW-0963">Cytoplasm</keyword>
<keyword evidence="6" id="KW-0493">Microtubule</keyword>
<dbReference type="Pfam" id="PF00225">
    <property type="entry name" value="Kinesin"/>
    <property type="match status" value="1"/>
</dbReference>
<dbReference type="InterPro" id="IPR019821">
    <property type="entry name" value="Kinesin_motor_CS"/>
</dbReference>
<dbReference type="Proteomes" id="UP000004810">
    <property type="component" value="Unassembled WGS sequence"/>
</dbReference>
<name>J9EEZ5_WUCBA</name>
<dbReference type="GO" id="GO:0005634">
    <property type="term" value="C:nucleus"/>
    <property type="evidence" value="ECO:0007669"/>
    <property type="project" value="TreeGrafter"/>
</dbReference>
<dbReference type="PRINTS" id="PR00380">
    <property type="entry name" value="KINESINHEAVY"/>
</dbReference>
<evidence type="ECO:0000256" key="7">
    <source>
        <dbReference type="SAM" id="Coils"/>
    </source>
</evidence>
<dbReference type="SUPFAM" id="SSF52540">
    <property type="entry name" value="P-loop containing nucleoside triphosphate hydrolases"/>
    <property type="match status" value="1"/>
</dbReference>
<dbReference type="Gene3D" id="2.60.40.4330">
    <property type="entry name" value="Kinesin-like protein Kif23, Arf6-interacting domain"/>
    <property type="match status" value="1"/>
</dbReference>
<dbReference type="EMBL" id="ADBV01004230">
    <property type="protein sequence ID" value="EJW80743.1"/>
    <property type="molecule type" value="Genomic_DNA"/>
</dbReference>
<dbReference type="Pfam" id="PF16540">
    <property type="entry name" value="MKLP1_Arf_bdg"/>
    <property type="match status" value="1"/>
</dbReference>
<reference evidence="10" key="1">
    <citation type="submission" date="2012-08" db="EMBL/GenBank/DDBJ databases">
        <title>The Genome Sequence of Wuchereria bancrofti.</title>
        <authorList>
            <person name="Nutman T.B."/>
            <person name="Fink D.L."/>
            <person name="Russ C."/>
            <person name="Young S."/>
            <person name="Zeng Q."/>
            <person name="Koehrsen M."/>
            <person name="Alvarado L."/>
            <person name="Berlin A."/>
            <person name="Chapman S.B."/>
            <person name="Chen Z."/>
            <person name="Freedman E."/>
            <person name="Gellesch M."/>
            <person name="Goldberg J."/>
            <person name="Griggs A."/>
            <person name="Gujja S."/>
            <person name="Heilman E.R."/>
            <person name="Heiman D."/>
            <person name="Hepburn T."/>
            <person name="Howarth C."/>
            <person name="Jen D."/>
            <person name="Larson L."/>
            <person name="Lewis B."/>
            <person name="Mehta T."/>
            <person name="Park D."/>
            <person name="Pearson M."/>
            <person name="Roberts A."/>
            <person name="Saif S."/>
            <person name="Shea T."/>
            <person name="Shenoy N."/>
            <person name="Sisk P."/>
            <person name="Stolte C."/>
            <person name="Sykes S."/>
            <person name="Walk T."/>
            <person name="White J."/>
            <person name="Yandava C."/>
            <person name="Haas B."/>
            <person name="Henn M.R."/>
            <person name="Nusbaum C."/>
            <person name="Birren B."/>
        </authorList>
    </citation>
    <scope>NUCLEOTIDE SEQUENCE [LARGE SCALE GENOMIC DNA]</scope>
    <source>
        <strain evidence="10">NA</strain>
    </source>
</reference>
<dbReference type="GO" id="GO:0005874">
    <property type="term" value="C:microtubule"/>
    <property type="evidence" value="ECO:0007669"/>
    <property type="project" value="UniProtKB-KW"/>
</dbReference>
<comment type="caution">
    <text evidence="9">The sequence shown here is derived from an EMBL/GenBank/DDBJ whole genome shotgun (WGS) entry which is preliminary data.</text>
</comment>
<dbReference type="InterPro" id="IPR036961">
    <property type="entry name" value="Kinesin_motor_dom_sf"/>
</dbReference>
<dbReference type="Gene3D" id="3.40.850.10">
    <property type="entry name" value="Kinesin motor domain"/>
    <property type="match status" value="1"/>
</dbReference>
<evidence type="ECO:0000256" key="1">
    <source>
        <dbReference type="ARBA" id="ARBA00004245"/>
    </source>
</evidence>
<dbReference type="InterPro" id="IPR027417">
    <property type="entry name" value="P-loop_NTPase"/>
</dbReference>
<dbReference type="PROSITE" id="PS00411">
    <property type="entry name" value="KINESIN_MOTOR_1"/>
    <property type="match status" value="1"/>
</dbReference>
<feature type="coiled-coil region" evidence="7">
    <location>
        <begin position="382"/>
        <end position="454"/>
    </location>
</feature>
<comment type="similarity">
    <text evidence="5 6">Belongs to the TRAFAC class myosin-kinesin ATPase superfamily. Kinesin family.</text>
</comment>
<dbReference type="InterPro" id="IPR001752">
    <property type="entry name" value="Kinesin_motor_dom"/>
</dbReference>
<dbReference type="SMART" id="SM00129">
    <property type="entry name" value="KISc"/>
    <property type="match status" value="1"/>
</dbReference>
<organism evidence="9 10">
    <name type="scientific">Wuchereria bancrofti</name>
    <dbReference type="NCBI Taxonomy" id="6293"/>
    <lineage>
        <taxon>Eukaryota</taxon>
        <taxon>Metazoa</taxon>
        <taxon>Ecdysozoa</taxon>
        <taxon>Nematoda</taxon>
        <taxon>Chromadorea</taxon>
        <taxon>Rhabditida</taxon>
        <taxon>Spirurina</taxon>
        <taxon>Spiruromorpha</taxon>
        <taxon>Filarioidea</taxon>
        <taxon>Onchocercidae</taxon>
        <taxon>Wuchereria</taxon>
    </lineage>
</organism>
<evidence type="ECO:0000256" key="5">
    <source>
        <dbReference type="PROSITE-ProRule" id="PRU00283"/>
    </source>
</evidence>
<dbReference type="GO" id="GO:0005871">
    <property type="term" value="C:kinesin complex"/>
    <property type="evidence" value="ECO:0007669"/>
    <property type="project" value="TreeGrafter"/>
</dbReference>
<evidence type="ECO:0000256" key="2">
    <source>
        <dbReference type="ARBA" id="ARBA00022741"/>
    </source>
</evidence>
<gene>
    <name evidence="9" type="ORF">WUBG_08348</name>
</gene>